<keyword evidence="2" id="KW-0479">Metal-binding</keyword>
<dbReference type="PROSITE" id="PS00078">
    <property type="entry name" value="COX2"/>
    <property type="match status" value="1"/>
</dbReference>
<dbReference type="GO" id="GO:0016020">
    <property type="term" value="C:membrane"/>
    <property type="evidence" value="ECO:0007669"/>
    <property type="project" value="InterPro"/>
</dbReference>
<dbReference type="InterPro" id="IPR051403">
    <property type="entry name" value="NosZ/Cyto_c_oxidase_sub2"/>
</dbReference>
<dbReference type="STRING" id="1033734.GCA_000285535_01279"/>
<dbReference type="PANTHER" id="PTHR42838:SF2">
    <property type="entry name" value="NITROUS-OXIDE REDUCTASE"/>
    <property type="match status" value="1"/>
</dbReference>
<dbReference type="InterPro" id="IPR002429">
    <property type="entry name" value="CcO_II-like_C"/>
</dbReference>
<dbReference type="PANTHER" id="PTHR42838">
    <property type="entry name" value="CYTOCHROME C OXIDASE SUBUNIT II"/>
    <property type="match status" value="1"/>
</dbReference>
<dbReference type="AlphaFoldDB" id="A0A4S3PPJ8"/>
<dbReference type="SUPFAM" id="SSF49503">
    <property type="entry name" value="Cupredoxins"/>
    <property type="match status" value="1"/>
</dbReference>
<keyword evidence="10" id="KW-1185">Reference proteome</keyword>
<evidence type="ECO:0000256" key="3">
    <source>
        <dbReference type="ARBA" id="ARBA00023008"/>
    </source>
</evidence>
<sequence length="174" mass="20299">MYQTAAWYLSIILMTLITVIFITVVLKTNRRREYESIQKKWYRFRTIYFIALLVVFGTATYFTLQDLPFERPVYGQAENPVVVDVEAIQFGWNMSQTEFKVGEPIEFDITSTDVNHGFGIYDKDMNLLAQTQAMPEYTNTVYYTFTEPGTYQILCMEYCGLSHHLMIGEIVVTN</sequence>
<evidence type="ECO:0000256" key="5">
    <source>
        <dbReference type="ARBA" id="ARBA00031399"/>
    </source>
</evidence>
<dbReference type="InterPro" id="IPR008972">
    <property type="entry name" value="Cupredoxin"/>
</dbReference>
<dbReference type="EMBL" id="SLUB01000032">
    <property type="protein sequence ID" value="THE11214.1"/>
    <property type="molecule type" value="Genomic_DNA"/>
</dbReference>
<dbReference type="OrthoDB" id="279535at2"/>
<evidence type="ECO:0000313" key="10">
    <source>
        <dbReference type="Proteomes" id="UP000306477"/>
    </source>
</evidence>
<dbReference type="InterPro" id="IPR001505">
    <property type="entry name" value="Copper_CuA"/>
</dbReference>
<dbReference type="Gene3D" id="2.60.40.420">
    <property type="entry name" value="Cupredoxins - blue copper proteins"/>
    <property type="match status" value="1"/>
</dbReference>
<dbReference type="RefSeq" id="WP_136380537.1">
    <property type="nucleotide sequence ID" value="NZ_SLUB01000032.1"/>
</dbReference>
<dbReference type="Pfam" id="PF00116">
    <property type="entry name" value="COX2"/>
    <property type="match status" value="1"/>
</dbReference>
<reference evidence="9 10" key="1">
    <citation type="journal article" date="2019" name="Indoor Air">
        <title>Impacts of indoor surface finishes on bacterial viability.</title>
        <authorList>
            <person name="Hu J."/>
            <person name="Maamar S.B."/>
            <person name="Glawe A.J."/>
            <person name="Gottel N."/>
            <person name="Gilbert J.A."/>
            <person name="Hartmann E.M."/>
        </authorList>
    </citation>
    <scope>NUCLEOTIDE SEQUENCE [LARGE SCALE GENOMIC DNA]</scope>
    <source>
        <strain evidence="9 10">AF060A6</strain>
    </source>
</reference>
<feature type="domain" description="Cytochrome oxidase subunit II copper A binding" evidence="8">
    <location>
        <begin position="78"/>
        <end position="174"/>
    </location>
</feature>
<evidence type="ECO:0000313" key="9">
    <source>
        <dbReference type="EMBL" id="THE11214.1"/>
    </source>
</evidence>
<comment type="caution">
    <text evidence="9">The sequence shown here is derived from an EMBL/GenBank/DDBJ whole genome shotgun (WGS) entry which is preliminary data.</text>
</comment>
<accession>A0A4S3PPJ8</accession>
<comment type="function">
    <text evidence="4">Subunits I and II form the functional core of the enzyme complex. Electrons originating in cytochrome c are transferred via heme a and Cu(A) to the binuclear center formed by heme a3 and Cu(B).</text>
</comment>
<evidence type="ECO:0000256" key="6">
    <source>
        <dbReference type="ARBA" id="ARBA00047816"/>
    </source>
</evidence>
<evidence type="ECO:0000256" key="2">
    <source>
        <dbReference type="ARBA" id="ARBA00022723"/>
    </source>
</evidence>
<comment type="catalytic activity">
    <reaction evidence="6">
        <text>4 Fe(II)-[cytochrome c] + O2 + 8 H(+)(in) = 4 Fe(III)-[cytochrome c] + 2 H2O + 4 H(+)(out)</text>
        <dbReference type="Rhea" id="RHEA:11436"/>
        <dbReference type="Rhea" id="RHEA-COMP:10350"/>
        <dbReference type="Rhea" id="RHEA-COMP:14399"/>
        <dbReference type="ChEBI" id="CHEBI:15377"/>
        <dbReference type="ChEBI" id="CHEBI:15378"/>
        <dbReference type="ChEBI" id="CHEBI:15379"/>
        <dbReference type="ChEBI" id="CHEBI:29033"/>
        <dbReference type="ChEBI" id="CHEBI:29034"/>
        <dbReference type="EC" id="7.1.1.9"/>
    </reaction>
</comment>
<organism evidence="9 10">
    <name type="scientific">Bacillus timonensis</name>
    <dbReference type="NCBI Taxonomy" id="1033734"/>
    <lineage>
        <taxon>Bacteria</taxon>
        <taxon>Bacillati</taxon>
        <taxon>Bacillota</taxon>
        <taxon>Bacilli</taxon>
        <taxon>Bacillales</taxon>
        <taxon>Bacillaceae</taxon>
        <taxon>Bacillus</taxon>
    </lineage>
</organism>
<dbReference type="PROSITE" id="PS50857">
    <property type="entry name" value="COX2_CUA"/>
    <property type="match status" value="1"/>
</dbReference>
<keyword evidence="3" id="KW-0186">Copper</keyword>
<keyword evidence="7" id="KW-1133">Transmembrane helix</keyword>
<dbReference type="CDD" id="cd13916">
    <property type="entry name" value="CuRO_HCO_II_like_1"/>
    <property type="match status" value="1"/>
</dbReference>
<comment type="subcellular location">
    <subcellularLocation>
        <location evidence="1">Cell envelope</location>
    </subcellularLocation>
</comment>
<feature type="transmembrane region" description="Helical" evidence="7">
    <location>
        <begin position="6"/>
        <end position="26"/>
    </location>
</feature>
<protein>
    <recommendedName>
        <fullName evidence="5">Cytochrome aa3 subunit 2</fullName>
    </recommendedName>
</protein>
<evidence type="ECO:0000256" key="7">
    <source>
        <dbReference type="SAM" id="Phobius"/>
    </source>
</evidence>
<dbReference type="GO" id="GO:0005507">
    <property type="term" value="F:copper ion binding"/>
    <property type="evidence" value="ECO:0007669"/>
    <property type="project" value="InterPro"/>
</dbReference>
<dbReference type="GO" id="GO:0004129">
    <property type="term" value="F:cytochrome-c oxidase activity"/>
    <property type="evidence" value="ECO:0007669"/>
    <property type="project" value="UniProtKB-EC"/>
</dbReference>
<dbReference type="Proteomes" id="UP000306477">
    <property type="component" value="Unassembled WGS sequence"/>
</dbReference>
<keyword evidence="7" id="KW-0812">Transmembrane</keyword>
<gene>
    <name evidence="9" type="ORF">E1I69_15825</name>
</gene>
<dbReference type="GO" id="GO:0030313">
    <property type="term" value="C:cell envelope"/>
    <property type="evidence" value="ECO:0007669"/>
    <property type="project" value="UniProtKB-SubCell"/>
</dbReference>
<keyword evidence="7" id="KW-0472">Membrane</keyword>
<proteinExistence type="predicted"/>
<name>A0A4S3PPJ8_9BACI</name>
<evidence type="ECO:0000256" key="4">
    <source>
        <dbReference type="ARBA" id="ARBA00024688"/>
    </source>
</evidence>
<feature type="transmembrane region" description="Helical" evidence="7">
    <location>
        <begin position="47"/>
        <end position="64"/>
    </location>
</feature>
<evidence type="ECO:0000256" key="1">
    <source>
        <dbReference type="ARBA" id="ARBA00004196"/>
    </source>
</evidence>
<evidence type="ECO:0000259" key="8">
    <source>
        <dbReference type="PROSITE" id="PS50857"/>
    </source>
</evidence>